<dbReference type="OrthoDB" id="4545136at2"/>
<dbReference type="AlphaFoldDB" id="A0A641AQB1"/>
<comment type="caution">
    <text evidence="1">The sequence shown here is derived from an EMBL/GenBank/DDBJ whole genome shotgun (WGS) entry which is preliminary data.</text>
</comment>
<name>A0A641AQB1_9ACTN</name>
<dbReference type="Proteomes" id="UP001515100">
    <property type="component" value="Unassembled WGS sequence"/>
</dbReference>
<dbReference type="RefSeq" id="WP_129180277.1">
    <property type="nucleotide sequence ID" value="NZ_JAGIOG010000001.1"/>
</dbReference>
<dbReference type="EMBL" id="SDPP02000001">
    <property type="protein sequence ID" value="KAA1380119.1"/>
    <property type="molecule type" value="Genomic_DNA"/>
</dbReference>
<reference evidence="1" key="1">
    <citation type="submission" date="2019-09" db="EMBL/GenBank/DDBJ databases">
        <authorList>
            <person name="Li J."/>
        </authorList>
    </citation>
    <scope>NUCLEOTIDE SEQUENCE [LARGE SCALE GENOMIC DNA]</scope>
    <source>
        <strain evidence="1">NRBC 14897</strain>
    </source>
</reference>
<evidence type="ECO:0000313" key="2">
    <source>
        <dbReference type="Proteomes" id="UP001515100"/>
    </source>
</evidence>
<sequence length="185" mass="19149">MRLVGRILLLVVLALVALFVVRCSGPAQFAPSLPQVVGLQAVGDRLMILTGAPCPDVTRIVVSFRGNGDAPSRRAQLTAVTPTTVDQLAVGDEVAAPGFETSEPLPAGFDWRDHAEMDVAFDGPDGAVGVATSLLGPVEDDGAKHEGDGTAYVRDEGWLTPAQIAAGDAKDFLAACTPDPAKTSD</sequence>
<protein>
    <submittedName>
        <fullName evidence="1">Uncharacterized protein</fullName>
    </submittedName>
</protein>
<accession>A0A641AQB1</accession>
<organism evidence="1 2">
    <name type="scientific">Aeromicrobium fastidiosum</name>
    <dbReference type="NCBI Taxonomy" id="52699"/>
    <lineage>
        <taxon>Bacteria</taxon>
        <taxon>Bacillati</taxon>
        <taxon>Actinomycetota</taxon>
        <taxon>Actinomycetes</taxon>
        <taxon>Propionibacteriales</taxon>
        <taxon>Nocardioidaceae</taxon>
        <taxon>Aeromicrobium</taxon>
    </lineage>
</organism>
<evidence type="ECO:0000313" key="1">
    <source>
        <dbReference type="EMBL" id="KAA1380119.1"/>
    </source>
</evidence>
<proteinExistence type="predicted"/>
<keyword evidence="2" id="KW-1185">Reference proteome</keyword>
<gene>
    <name evidence="1" type="ORF">ESP62_002645</name>
</gene>